<accession>A0AAF3F5E3</accession>
<proteinExistence type="predicted"/>
<dbReference type="AlphaFoldDB" id="A0AAF3F5E3"/>
<evidence type="ECO:0000313" key="1">
    <source>
        <dbReference type="Proteomes" id="UP000887575"/>
    </source>
</evidence>
<protein>
    <submittedName>
        <fullName evidence="2">Uncharacterized protein</fullName>
    </submittedName>
</protein>
<evidence type="ECO:0000313" key="2">
    <source>
        <dbReference type="WBParaSite" id="MBELARI_LOCUS210"/>
    </source>
</evidence>
<organism evidence="1 2">
    <name type="scientific">Mesorhabditis belari</name>
    <dbReference type="NCBI Taxonomy" id="2138241"/>
    <lineage>
        <taxon>Eukaryota</taxon>
        <taxon>Metazoa</taxon>
        <taxon>Ecdysozoa</taxon>
        <taxon>Nematoda</taxon>
        <taxon>Chromadorea</taxon>
        <taxon>Rhabditida</taxon>
        <taxon>Rhabditina</taxon>
        <taxon>Rhabditomorpha</taxon>
        <taxon>Rhabditoidea</taxon>
        <taxon>Rhabditidae</taxon>
        <taxon>Mesorhabditinae</taxon>
        <taxon>Mesorhabditis</taxon>
    </lineage>
</organism>
<reference evidence="2" key="1">
    <citation type="submission" date="2024-02" db="UniProtKB">
        <authorList>
            <consortium name="WormBaseParasite"/>
        </authorList>
    </citation>
    <scope>IDENTIFICATION</scope>
</reference>
<dbReference type="WBParaSite" id="MBELARI_LOCUS210">
    <property type="protein sequence ID" value="MBELARI_LOCUS210"/>
    <property type="gene ID" value="MBELARI_LOCUS210"/>
</dbReference>
<dbReference type="Proteomes" id="UP000887575">
    <property type="component" value="Unassembled WGS sequence"/>
</dbReference>
<keyword evidence="1" id="KW-1185">Reference proteome</keyword>
<name>A0AAF3F5E3_9BILA</name>
<sequence length="122" mass="13192">MAGQFPVEILEPVSINNNTPVLNIMGPNGSASYVLRNSSDQNCYFVIGTPVLRANPMAVQNWDLAYVLSNNTEVFLMSFVLAPGDNVRLYLRGQNLVPGEYDLNIGAGLLARQLGCNNSGTT</sequence>